<dbReference type="AlphaFoldDB" id="B1YGI7"/>
<reference evidence="3" key="3">
    <citation type="submission" date="2008-04" db="EMBL/GenBank/DDBJ databases">
        <title>Complete sequence of chromosome of Exiguobacterium sibiricum 255-15.</title>
        <authorList>
            <consortium name="US DOE Joint Genome Institute"/>
            <person name="Copeland A."/>
            <person name="Lucas S."/>
            <person name="Lapidus A."/>
            <person name="Glavina del Rio T."/>
            <person name="Dalin E."/>
            <person name="Tice H."/>
            <person name="Bruce D."/>
            <person name="Goodwin L."/>
            <person name="Pitluck S."/>
            <person name="Kiss H."/>
            <person name="Chertkov O."/>
            <person name="Monk C."/>
            <person name="Brettin T."/>
            <person name="Detter J.C."/>
            <person name="Han C."/>
            <person name="Kuske C.R."/>
            <person name="Schmutz J."/>
            <person name="Larimer F."/>
            <person name="Land M."/>
            <person name="Hauser L."/>
            <person name="Kyrpides N."/>
            <person name="Mikhailova N."/>
            <person name="Vishnivetskaya T."/>
            <person name="Rodrigues D.F."/>
            <person name="Gilichinsky D."/>
            <person name="Tiedje J."/>
            <person name="Richardson P."/>
        </authorList>
    </citation>
    <scope>NUCLEOTIDE SEQUENCE [LARGE SCALE GENOMIC DNA]</scope>
    <source>
        <strain evidence="3">DSM 17290 / CIP 109462 / JCM 13490 / 255-15</strain>
    </source>
</reference>
<dbReference type="KEGG" id="esi:Exig_1534"/>
<reference evidence="2 3" key="2">
    <citation type="journal article" date="2008" name="BMC Genomics">
        <title>Architecture of thermal adaptation in an Exiguobacterium sibiricum strain isolated from 3 million year old permafrost: a genome and transcriptome approach.</title>
        <authorList>
            <person name="Rodrigues D.F."/>
            <person name="Ivanova N."/>
            <person name="He Z."/>
            <person name="Huebner M."/>
            <person name="Zhou J."/>
            <person name="Tiedje J.M."/>
        </authorList>
    </citation>
    <scope>NUCLEOTIDE SEQUENCE [LARGE SCALE GENOMIC DNA]</scope>
    <source>
        <strain evidence="3">DSM 17290 / CIP 109462 / JCM 13490 / 255-15</strain>
    </source>
</reference>
<keyword evidence="3" id="KW-1185">Reference proteome</keyword>
<evidence type="ECO:0000313" key="2">
    <source>
        <dbReference type="EMBL" id="ACB60991.1"/>
    </source>
</evidence>
<gene>
    <name evidence="2" type="ordered locus">Exig_1534</name>
</gene>
<dbReference type="PROSITE" id="PS51257">
    <property type="entry name" value="PROKAR_LIPOPROTEIN"/>
    <property type="match status" value="1"/>
</dbReference>
<organism evidence="2 3">
    <name type="scientific">Exiguobacterium sibiricum (strain DSM 17290 / CCUG 55495 / CIP 109462 / JCM 13490 / 255-15)</name>
    <dbReference type="NCBI Taxonomy" id="262543"/>
    <lineage>
        <taxon>Bacteria</taxon>
        <taxon>Bacillati</taxon>
        <taxon>Bacillota</taxon>
        <taxon>Bacilli</taxon>
        <taxon>Bacillales</taxon>
        <taxon>Bacillales Family XII. Incertae Sedis</taxon>
        <taxon>Exiguobacterium</taxon>
    </lineage>
</organism>
<dbReference type="EMBL" id="CP001022">
    <property type="protein sequence ID" value="ACB60991.1"/>
    <property type="molecule type" value="Genomic_DNA"/>
</dbReference>
<dbReference type="STRING" id="262543.Exig_1534"/>
<name>B1YGI7_EXIS2</name>
<dbReference type="HOGENOM" id="CLU_1872350_0_0_9"/>
<keyword evidence="1" id="KW-0732">Signal</keyword>
<dbReference type="Proteomes" id="UP000001681">
    <property type="component" value="Chromosome"/>
</dbReference>
<reference evidence="2 3" key="1">
    <citation type="journal article" date="2006" name="Extremophiles">
        <title>Characterization of Exiguobacterium isolates from the Siberian permafrost. Description of Exiguobacterium sibiricum sp. nov.</title>
        <authorList>
            <person name="Rodrigues D.F."/>
            <person name="Goris J."/>
            <person name="Vishnivetskaya T."/>
            <person name="Gilichinsky D."/>
            <person name="Thomashow M.F."/>
            <person name="Tiedje J.M."/>
        </authorList>
    </citation>
    <scope>NUCLEOTIDE SEQUENCE [LARGE SCALE GENOMIC DNA]</scope>
    <source>
        <strain evidence="3">DSM 17290 / CIP 109462 / JCM 13490 / 255-15</strain>
    </source>
</reference>
<feature type="signal peptide" evidence="1">
    <location>
        <begin position="1"/>
        <end position="19"/>
    </location>
</feature>
<evidence type="ECO:0000313" key="3">
    <source>
        <dbReference type="Proteomes" id="UP000001681"/>
    </source>
</evidence>
<accession>B1YGI7</accession>
<sequence>MSRKTFFTAALTLTLVVTAGCTDSNATKQQPKVSADQAQAAPIVEPVTASFSYYGKYMPLSDNPKRLRLEAIRHTIWPRSLPDKPSSLRRTICMSNRSTIRTLNKRAIQPLTVIFTATAKGRTITRCCIQSIGRLV</sequence>
<feature type="chain" id="PRO_5039065674" evidence="1">
    <location>
        <begin position="20"/>
        <end position="136"/>
    </location>
</feature>
<evidence type="ECO:0000256" key="1">
    <source>
        <dbReference type="SAM" id="SignalP"/>
    </source>
</evidence>
<protein>
    <submittedName>
        <fullName evidence="2">Uncharacterized protein</fullName>
    </submittedName>
</protein>
<proteinExistence type="predicted"/>